<evidence type="ECO:0008006" key="2">
    <source>
        <dbReference type="Google" id="ProtNLM"/>
    </source>
</evidence>
<feature type="non-terminal residue" evidence="1">
    <location>
        <position position="180"/>
    </location>
</feature>
<dbReference type="CDD" id="cd10936">
    <property type="entry name" value="CE4_DAC2"/>
    <property type="match status" value="1"/>
</dbReference>
<sequence>MVVITVLLIVIKKQDDRLKEEIRGYDIGEIEEKKDKKSRRLLPIPPPPELKGTIGLVIDDFGYRDDEVSDGFLKLDSRLTYAIIPGHEYSAAFGQKAVDAGYEVMVHMPMENTGTTRGEENFVLLTSMTDEEIQGRMLAALDQIPTAIGVNNHQGSKGSADQRIIANVARILKERNLFFI</sequence>
<dbReference type="PANTHER" id="PTHR30105:SF2">
    <property type="entry name" value="DIVERGENT POLYSACCHARIDE DEACETYLASE SUPERFAMILY"/>
    <property type="match status" value="1"/>
</dbReference>
<reference evidence="1" key="1">
    <citation type="submission" date="2018-05" db="EMBL/GenBank/DDBJ databases">
        <authorList>
            <person name="Lanie J.A."/>
            <person name="Ng W.-L."/>
            <person name="Kazmierczak K.M."/>
            <person name="Andrzejewski T.M."/>
            <person name="Davidsen T.M."/>
            <person name="Wayne K.J."/>
            <person name="Tettelin H."/>
            <person name="Glass J.I."/>
            <person name="Rusch D."/>
            <person name="Podicherti R."/>
            <person name="Tsui H.-C.T."/>
            <person name="Winkler M.E."/>
        </authorList>
    </citation>
    <scope>NUCLEOTIDE SEQUENCE</scope>
</reference>
<dbReference type="PANTHER" id="PTHR30105">
    <property type="entry name" value="UNCHARACTERIZED YIBQ-RELATED"/>
    <property type="match status" value="1"/>
</dbReference>
<dbReference type="EMBL" id="UINC01063871">
    <property type="protein sequence ID" value="SVB91961.1"/>
    <property type="molecule type" value="Genomic_DNA"/>
</dbReference>
<proteinExistence type="predicted"/>
<name>A0A382HZS3_9ZZZZ</name>
<dbReference type="Gene3D" id="3.20.20.370">
    <property type="entry name" value="Glycoside hydrolase/deacetylase"/>
    <property type="match status" value="1"/>
</dbReference>
<dbReference type="InterPro" id="IPR006837">
    <property type="entry name" value="Divergent_DAC"/>
</dbReference>
<dbReference type="GO" id="GO:0005975">
    <property type="term" value="P:carbohydrate metabolic process"/>
    <property type="evidence" value="ECO:0007669"/>
    <property type="project" value="InterPro"/>
</dbReference>
<dbReference type="InterPro" id="IPR011330">
    <property type="entry name" value="Glyco_hydro/deAcase_b/a-brl"/>
</dbReference>
<dbReference type="AlphaFoldDB" id="A0A382HZS3"/>
<gene>
    <name evidence="1" type="ORF">METZ01_LOCUS244815</name>
</gene>
<dbReference type="Pfam" id="PF04748">
    <property type="entry name" value="Polysacc_deac_2"/>
    <property type="match status" value="1"/>
</dbReference>
<protein>
    <recommendedName>
        <fullName evidence="2">Divergent polysaccharide deacetylase family protein</fullName>
    </recommendedName>
</protein>
<accession>A0A382HZS3</accession>
<organism evidence="1">
    <name type="scientific">marine metagenome</name>
    <dbReference type="NCBI Taxonomy" id="408172"/>
    <lineage>
        <taxon>unclassified sequences</taxon>
        <taxon>metagenomes</taxon>
        <taxon>ecological metagenomes</taxon>
    </lineage>
</organism>
<dbReference type="SUPFAM" id="SSF88713">
    <property type="entry name" value="Glycoside hydrolase/deacetylase"/>
    <property type="match status" value="1"/>
</dbReference>
<evidence type="ECO:0000313" key="1">
    <source>
        <dbReference type="EMBL" id="SVB91961.1"/>
    </source>
</evidence>